<proteinExistence type="predicted"/>
<name>A0A381UZ54_9ZZZZ</name>
<accession>A0A381UZ54</accession>
<sequence length="106" mass="12067">MSTTVHVTIKTKADSFDAMHNYAKEDLAFTREFEGCHSIHASSDKATNTIKMVSVWDSKEAYMAYFEKRGERSGDKFAAWLEPDGITLEFHTTDDWGYGADYTPKK</sequence>
<evidence type="ECO:0000259" key="1">
    <source>
        <dbReference type="Pfam" id="PF03992"/>
    </source>
</evidence>
<reference evidence="2" key="1">
    <citation type="submission" date="2018-05" db="EMBL/GenBank/DDBJ databases">
        <authorList>
            <person name="Lanie J.A."/>
            <person name="Ng W.-L."/>
            <person name="Kazmierczak K.M."/>
            <person name="Andrzejewski T.M."/>
            <person name="Davidsen T.M."/>
            <person name="Wayne K.J."/>
            <person name="Tettelin H."/>
            <person name="Glass J.I."/>
            <person name="Rusch D."/>
            <person name="Podicherti R."/>
            <person name="Tsui H.-C.T."/>
            <person name="Winkler M.E."/>
        </authorList>
    </citation>
    <scope>NUCLEOTIDE SEQUENCE</scope>
</reference>
<dbReference type="EMBL" id="UINC01007452">
    <property type="protein sequence ID" value="SVA33402.1"/>
    <property type="molecule type" value="Genomic_DNA"/>
</dbReference>
<dbReference type="Pfam" id="PF03992">
    <property type="entry name" value="ABM"/>
    <property type="match status" value="1"/>
</dbReference>
<feature type="domain" description="ABM" evidence="1">
    <location>
        <begin position="4"/>
        <end position="67"/>
    </location>
</feature>
<dbReference type="InterPro" id="IPR007138">
    <property type="entry name" value="ABM_dom"/>
</dbReference>
<gene>
    <name evidence="2" type="ORF">METZ01_LOCUS86256</name>
</gene>
<protein>
    <recommendedName>
        <fullName evidence="1">ABM domain-containing protein</fullName>
    </recommendedName>
</protein>
<dbReference type="InterPro" id="IPR011008">
    <property type="entry name" value="Dimeric_a/b-barrel"/>
</dbReference>
<evidence type="ECO:0000313" key="2">
    <source>
        <dbReference type="EMBL" id="SVA33402.1"/>
    </source>
</evidence>
<organism evidence="2">
    <name type="scientific">marine metagenome</name>
    <dbReference type="NCBI Taxonomy" id="408172"/>
    <lineage>
        <taxon>unclassified sequences</taxon>
        <taxon>metagenomes</taxon>
        <taxon>ecological metagenomes</taxon>
    </lineage>
</organism>
<dbReference type="AlphaFoldDB" id="A0A381UZ54"/>
<dbReference type="Gene3D" id="3.30.70.100">
    <property type="match status" value="1"/>
</dbReference>
<dbReference type="SUPFAM" id="SSF54909">
    <property type="entry name" value="Dimeric alpha+beta barrel"/>
    <property type="match status" value="1"/>
</dbReference>